<dbReference type="EMBL" id="CP024614">
    <property type="protein sequence ID" value="AUS49462.1"/>
    <property type="molecule type" value="Genomic_DNA"/>
</dbReference>
<reference evidence="13" key="4">
    <citation type="submission" date="2018-07" db="EMBL/GenBank/DDBJ databases">
        <authorList>
            <person name="Shah S."/>
            <person name="Brown T."/>
            <person name="Auld S."/>
            <person name="Bratton K."/>
            <person name="Narechania A."/>
            <person name="Mathema B."/>
            <person name="Gandhi N."/>
        </authorList>
    </citation>
    <scope>NUCLEOTIDE SEQUENCE</scope>
    <source>
        <strain evidence="13">32301_S10</strain>
    </source>
</reference>
<organism evidence="3 19">
    <name type="scientific">Mycobacterium tuberculosis</name>
    <dbReference type="NCBI Taxonomy" id="1773"/>
    <lineage>
        <taxon>Bacteria</taxon>
        <taxon>Bacillati</taxon>
        <taxon>Actinomycetota</taxon>
        <taxon>Actinomycetes</taxon>
        <taxon>Mycobacteriales</taxon>
        <taxon>Mycobacteriaceae</taxon>
        <taxon>Mycobacterium</taxon>
        <taxon>Mycobacterium tuberculosis complex</taxon>
    </lineage>
</organism>
<dbReference type="EMBL" id="CSAJ01000531">
    <property type="protein sequence ID" value="COW82944.1"/>
    <property type="molecule type" value="Genomic_DNA"/>
</dbReference>
<dbReference type="EMBL" id="CFOH01000204">
    <property type="protein sequence ID" value="CFE49704.1"/>
    <property type="molecule type" value="Genomic_DNA"/>
</dbReference>
<evidence type="ECO:0000313" key="10">
    <source>
        <dbReference type="EMBL" id="COW22208.1"/>
    </source>
</evidence>
<keyword evidence="1" id="KW-0472">Membrane</keyword>
<dbReference type="Pfam" id="PF10825">
    <property type="entry name" value="DUF2752"/>
    <property type="match status" value="1"/>
</dbReference>
<dbReference type="EMBL" id="CNFU01000817">
    <property type="protein sequence ID" value="CKS56357.1"/>
    <property type="molecule type" value="Genomic_DNA"/>
</dbReference>
<dbReference type="EMBL" id="JAGIZI010000006">
    <property type="protein sequence ID" value="MBP0682652.1"/>
    <property type="molecule type" value="Genomic_DNA"/>
</dbReference>
<evidence type="ECO:0000313" key="12">
    <source>
        <dbReference type="EMBL" id="MBP0682652.1"/>
    </source>
</evidence>
<evidence type="ECO:0000313" key="4">
    <source>
        <dbReference type="EMBL" id="CFE49704.1"/>
    </source>
</evidence>
<evidence type="ECO:0000313" key="3">
    <source>
        <dbReference type="EMBL" id="CFE40402.1"/>
    </source>
</evidence>
<protein>
    <submittedName>
        <fullName evidence="12">DUF2752 domain-containing protein</fullName>
    </submittedName>
    <submittedName>
        <fullName evidence="3">Protein of uncharacterized function (DUF2752)</fullName>
    </submittedName>
</protein>
<evidence type="ECO:0000313" key="17">
    <source>
        <dbReference type="Proteomes" id="UP000046680"/>
    </source>
</evidence>
<dbReference type="Proteomes" id="UP000671119">
    <property type="component" value="Unassembled WGS sequence"/>
</dbReference>
<dbReference type="Proteomes" id="UP000050164">
    <property type="component" value="Unassembled WGS sequence"/>
</dbReference>
<evidence type="ECO:0000313" key="6">
    <source>
        <dbReference type="EMBL" id="CKR20237.1"/>
    </source>
</evidence>
<evidence type="ECO:0000313" key="21">
    <source>
        <dbReference type="Proteomes" id="UP000049023"/>
    </source>
</evidence>
<evidence type="ECO:0000313" key="5">
    <source>
        <dbReference type="EMBL" id="CFR64994.1"/>
    </source>
</evidence>
<dbReference type="Proteomes" id="UP000039217">
    <property type="component" value="Unassembled WGS sequence"/>
</dbReference>
<dbReference type="Proteomes" id="UP000046680">
    <property type="component" value="Unassembled WGS sequence"/>
</dbReference>
<dbReference type="EMBL" id="QTBD01000011">
    <property type="protein sequence ID" value="REQ57196.1"/>
    <property type="molecule type" value="Genomic_DNA"/>
</dbReference>
<evidence type="ECO:0000313" key="7">
    <source>
        <dbReference type="EMBL" id="CKR67753.1"/>
    </source>
</evidence>
<dbReference type="RefSeq" id="WP_003402129.1">
    <property type="nucleotide sequence ID" value="NZ_AP017901.1"/>
</dbReference>
<dbReference type="Proteomes" id="UP000045842">
    <property type="component" value="Unassembled WGS sequence"/>
</dbReference>
<dbReference type="EMBL" id="CFOE01000334">
    <property type="protein sequence ID" value="CFE40402.1"/>
    <property type="molecule type" value="Genomic_DNA"/>
</dbReference>
<reference evidence="12 25" key="5">
    <citation type="submission" date="2021-03" db="EMBL/GenBank/DDBJ databases">
        <title>Whole Genome Sequencing of Mycobacterium tuberculosis clinical isolates from Arunachal Pradesh, India.</title>
        <authorList>
            <person name="Singh S."/>
            <person name="Mudliar S.R."/>
            <person name="Kulsum U."/>
            <person name="Rufai S.B."/>
            <person name="Singh P.K."/>
            <person name="Umpo M."/>
            <person name="Nyori M."/>
        </authorList>
    </citation>
    <scope>NUCLEOTIDE SEQUENCE [LARGE SCALE GENOMIC DNA]</scope>
    <source>
        <strain evidence="12 25">OMICS/BPL/0142/20/SP</strain>
    </source>
</reference>
<keyword evidence="1" id="KW-1133">Transmembrane helix</keyword>
<reference evidence="13 24" key="2">
    <citation type="journal article" date="2017" name="N. Engl. J. Med.">
        <title>Transmission of Extensively Drug-Resistant Tuberculosis in South Africa.</title>
        <authorList>
            <person name="Shah N.S."/>
            <person name="Auld S.C."/>
            <person name="Brust J.C."/>
            <person name="Mathema B."/>
            <person name="Ismail N."/>
            <person name="Moodley P."/>
            <person name="Mlisana K."/>
            <person name="Allana S."/>
            <person name="Campbell A."/>
            <person name="Mthiyane T."/>
            <person name="Morris N."/>
            <person name="Mpangase P."/>
            <person name="van der Meulen H."/>
            <person name="Omar S.V."/>
            <person name="Brown T.S."/>
            <person name="Narechania A."/>
            <person name="Shaskina E."/>
            <person name="Kapwata T."/>
            <person name="Kreiswirth B."/>
            <person name="Gandhi N.R."/>
        </authorList>
    </citation>
    <scope>NUCLEOTIDE SEQUENCE [LARGE SCALE GENOMIC DNA]</scope>
    <source>
        <strain evidence="13 24">32301_S10</strain>
    </source>
</reference>
<evidence type="ECO:0000256" key="1">
    <source>
        <dbReference type="SAM" id="Phobius"/>
    </source>
</evidence>
<evidence type="ECO:0000313" key="8">
    <source>
        <dbReference type="EMBL" id="CKS56357.1"/>
    </source>
</evidence>
<evidence type="ECO:0000313" key="13">
    <source>
        <dbReference type="EMBL" id="REQ57196.1"/>
    </source>
</evidence>
<dbReference type="EMBL" id="CQQC01001189">
    <property type="protein sequence ID" value="CNV72257.1"/>
    <property type="molecule type" value="Genomic_DNA"/>
</dbReference>
<dbReference type="EMBL" id="CGCX01000024">
    <property type="protein sequence ID" value="CFR64994.1"/>
    <property type="molecule type" value="Genomic_DNA"/>
</dbReference>
<dbReference type="Proteomes" id="UP000048948">
    <property type="component" value="Unassembled WGS sequence"/>
</dbReference>
<dbReference type="EMBL" id="CNGE01000038">
    <property type="protein sequence ID" value="CKR67753.1"/>
    <property type="molecule type" value="Genomic_DNA"/>
</dbReference>
<evidence type="ECO:0000313" key="18">
    <source>
        <dbReference type="Proteomes" id="UP000046947"/>
    </source>
</evidence>
<dbReference type="InterPro" id="IPR021215">
    <property type="entry name" value="DUF2752"/>
</dbReference>
<dbReference type="Proteomes" id="UP000044938">
    <property type="component" value="Unassembled WGS sequence"/>
</dbReference>
<dbReference type="Proteomes" id="UP000256381">
    <property type="component" value="Unassembled WGS sequence"/>
</dbReference>
<feature type="transmembrane region" description="Helical" evidence="1">
    <location>
        <begin position="27"/>
        <end position="49"/>
    </location>
</feature>
<evidence type="ECO:0000313" key="16">
    <source>
        <dbReference type="Proteomes" id="UP000045842"/>
    </source>
</evidence>
<dbReference type="Proteomes" id="UP000236349">
    <property type="component" value="Chromosome"/>
</dbReference>
<evidence type="ECO:0000313" key="11">
    <source>
        <dbReference type="EMBL" id="COW82944.1"/>
    </source>
</evidence>
<evidence type="ECO:0000313" key="23">
    <source>
        <dbReference type="Proteomes" id="UP000236349"/>
    </source>
</evidence>
<dbReference type="AlphaFoldDB" id="A0A0K2KNL7"/>
<name>A0A0K2KNL7_MYCTX</name>
<reference evidence="2 23" key="3">
    <citation type="submission" date="2017-10" db="EMBL/GenBank/DDBJ databases">
        <title>Clinical isolate obtained from a human patient with meningeal tuberculosis in michoacan, Mexico.</title>
        <authorList>
            <person name="Guillen-Nepita A.L."/>
            <person name="Negrete-Paz A.M."/>
            <person name="Vazquez-Marrufo G."/>
            <person name="Cruz-Hernandez A."/>
            <person name="Fresia P."/>
            <person name="Naya H."/>
            <person name="Vazquez-Garciduenas M.S."/>
        </authorList>
    </citation>
    <scope>NUCLEOTIDE SEQUENCE [LARGE SCALE GENOMIC DNA]</scope>
    <source>
        <strain evidence="23">Beijing/MYC004</strain>
        <strain evidence="2">MYC004</strain>
    </source>
</reference>
<dbReference type="Proteomes" id="UP000049023">
    <property type="component" value="Unassembled WGS sequence"/>
</dbReference>
<evidence type="ECO:0000313" key="25">
    <source>
        <dbReference type="Proteomes" id="UP000671119"/>
    </source>
</evidence>
<gene>
    <name evidence="2" type="ORF">CAB90_00473</name>
    <name evidence="13" type="ORF">DSJ38_01155</name>
    <name evidence="5" type="ORF">ERS007657_00126</name>
    <name evidence="9" type="ORF">ERS007661_02982</name>
    <name evidence="10" type="ORF">ERS007679_03407</name>
    <name evidence="3" type="ORF">ERS007681_02497</name>
    <name evidence="4" type="ORF">ERS007688_01549</name>
    <name evidence="11" type="ORF">ERS007720_03363</name>
    <name evidence="7" type="ORF">ERS027646_00397</name>
    <name evidence="6" type="ORF">ERS027659_00910</name>
    <name evidence="8" type="ORF">ERS027661_03247</name>
    <name evidence="12" type="ORF">J8J21_05870</name>
</gene>
<evidence type="ECO:0000313" key="22">
    <source>
        <dbReference type="Proteomes" id="UP000050164"/>
    </source>
</evidence>
<proteinExistence type="predicted"/>
<evidence type="ECO:0000313" key="9">
    <source>
        <dbReference type="EMBL" id="CNV72257.1"/>
    </source>
</evidence>
<evidence type="ECO:0000313" key="15">
    <source>
        <dbReference type="Proteomes" id="UP000044938"/>
    </source>
</evidence>
<dbReference type="EMBL" id="CNFT01000142">
    <property type="protein sequence ID" value="CKR20237.1"/>
    <property type="molecule type" value="Genomic_DNA"/>
</dbReference>
<evidence type="ECO:0000313" key="19">
    <source>
        <dbReference type="Proteomes" id="UP000048289"/>
    </source>
</evidence>
<evidence type="ECO:0000313" key="24">
    <source>
        <dbReference type="Proteomes" id="UP000256381"/>
    </source>
</evidence>
<evidence type="ECO:0000313" key="2">
    <source>
        <dbReference type="EMBL" id="AUS49462.1"/>
    </source>
</evidence>
<dbReference type="Proteomes" id="UP000048289">
    <property type="component" value="Unassembled WGS sequence"/>
</dbReference>
<keyword evidence="1" id="KW-0812">Transmembrane</keyword>
<evidence type="ECO:0000313" key="20">
    <source>
        <dbReference type="Proteomes" id="UP000048948"/>
    </source>
</evidence>
<dbReference type="Proteomes" id="UP000046947">
    <property type="component" value="Unassembled WGS sequence"/>
</dbReference>
<dbReference type="EMBL" id="CSAD01000614">
    <property type="protein sequence ID" value="COW22208.1"/>
    <property type="molecule type" value="Genomic_DNA"/>
</dbReference>
<accession>A0A0K2KNL7</accession>
<evidence type="ECO:0000313" key="14">
    <source>
        <dbReference type="Proteomes" id="UP000039217"/>
    </source>
</evidence>
<sequence>MRAARYRSDCPGCGSLRIQCSLIHADLLAAADYNVVGLAAAVLSVWAYLA</sequence>
<reference evidence="14 15" key="1">
    <citation type="submission" date="2015-03" db="EMBL/GenBank/DDBJ databases">
        <authorList>
            <consortium name="Pathogen Informatics"/>
        </authorList>
    </citation>
    <scope>NUCLEOTIDE SEQUENCE [LARGE SCALE GENOMIC DNA]</scope>
    <source>
        <strain evidence="7 20">Bir 172</strain>
        <strain evidence="6 22">Bir 185</strain>
        <strain evidence="8 21">Bir 187</strain>
        <strain evidence="5 17">C09601061</strain>
        <strain evidence="9 14">D00501624</strain>
        <strain evidence="10 16">G09801536</strain>
        <strain evidence="3 19">G09901357</strain>
        <strain evidence="4 18">H09601792</strain>
        <strain evidence="11 15">M09401471</strain>
    </source>
</reference>